<evidence type="ECO:0000259" key="2">
    <source>
        <dbReference type="Pfam" id="PF13464"/>
    </source>
</evidence>
<feature type="region of interest" description="Disordered" evidence="1">
    <location>
        <begin position="136"/>
        <end position="193"/>
    </location>
</feature>
<keyword evidence="4" id="KW-1185">Reference proteome</keyword>
<evidence type="ECO:0000313" key="4">
    <source>
        <dbReference type="Proteomes" id="UP000536604"/>
    </source>
</evidence>
<sequence length="356" mass="38036">MATIGHVLSSARVAAGYSVAELSARTRIREPVLRAVEAEDFASCGGDFYARGHIKSLCRALNLDPVPLLEEFDREHAEGESPYAPLPRSLAARAVRAGAEGQDGGDRARRVLGEHDDPLSGVQRWGHFERRSHLLEEVRGHPDRAGAPAGVPEPRRTIENSPEAAQPPYESRGRHAARPEPPPAAARSGPRPALVGERRAGAVRRHWPWAVIVLLFALSVLVGYRAWQDWGEAGPLSAVLDGGENTGTTVLPPEAEAVEAQSGTGEEAGADGELAVRIHATARSWVQLTGSEGEELYTGYIMEDETRTYTSDGSITLWTANAGAVNVSVNGRDLGTIGLPGEVKEVDVDASGFSEE</sequence>
<dbReference type="EMBL" id="JACHJO010000013">
    <property type="protein sequence ID" value="MBB6121948.1"/>
    <property type="molecule type" value="Genomic_DNA"/>
</dbReference>
<organism evidence="3 4">
    <name type="scientific">Nocardiopsis algeriensis</name>
    <dbReference type="NCBI Taxonomy" id="1478215"/>
    <lineage>
        <taxon>Bacteria</taxon>
        <taxon>Bacillati</taxon>
        <taxon>Actinomycetota</taxon>
        <taxon>Actinomycetes</taxon>
        <taxon>Streptosporangiales</taxon>
        <taxon>Nocardiopsidaceae</taxon>
        <taxon>Nocardiopsis</taxon>
    </lineage>
</organism>
<dbReference type="AlphaFoldDB" id="A0A841J0C2"/>
<protein>
    <recommendedName>
        <fullName evidence="2">Cytoskeleton protein RodZ-like C-terminal domain-containing protein</fullName>
    </recommendedName>
</protein>
<reference evidence="3 4" key="1">
    <citation type="submission" date="2020-08" db="EMBL/GenBank/DDBJ databases">
        <title>Genomic Encyclopedia of Type Strains, Phase III (KMG-III): the genomes of soil and plant-associated and newly described type strains.</title>
        <authorList>
            <person name="Whitman W."/>
        </authorList>
    </citation>
    <scope>NUCLEOTIDE SEQUENCE [LARGE SCALE GENOMIC DNA]</scope>
    <source>
        <strain evidence="3 4">CECT 8712</strain>
    </source>
</reference>
<dbReference type="Pfam" id="PF13413">
    <property type="entry name" value="HTH_25"/>
    <property type="match status" value="1"/>
</dbReference>
<dbReference type="RefSeq" id="WP_184293395.1">
    <property type="nucleotide sequence ID" value="NZ_JACHJO010000013.1"/>
</dbReference>
<accession>A0A841J0C2</accession>
<proteinExistence type="predicted"/>
<dbReference type="InterPro" id="IPR050400">
    <property type="entry name" value="Bact_Cytoskel_RodZ"/>
</dbReference>
<dbReference type="PANTHER" id="PTHR34475">
    <property type="match status" value="1"/>
</dbReference>
<dbReference type="InterPro" id="IPR025194">
    <property type="entry name" value="RodZ-like_C"/>
</dbReference>
<feature type="region of interest" description="Disordered" evidence="1">
    <location>
        <begin position="94"/>
        <end position="115"/>
    </location>
</feature>
<feature type="compositionally biased region" description="Basic and acidic residues" evidence="1">
    <location>
        <begin position="104"/>
        <end position="115"/>
    </location>
</feature>
<name>A0A841J0C2_9ACTN</name>
<dbReference type="PANTHER" id="PTHR34475:SF1">
    <property type="entry name" value="CYTOSKELETON PROTEIN RODZ"/>
    <property type="match status" value="1"/>
</dbReference>
<dbReference type="Gene3D" id="1.10.260.40">
    <property type="entry name" value="lambda repressor-like DNA-binding domains"/>
    <property type="match status" value="1"/>
</dbReference>
<dbReference type="Pfam" id="PF13464">
    <property type="entry name" value="RodZ_C"/>
    <property type="match status" value="1"/>
</dbReference>
<dbReference type="InterPro" id="IPR010982">
    <property type="entry name" value="Lambda_DNA-bd_dom_sf"/>
</dbReference>
<feature type="domain" description="Cytoskeleton protein RodZ-like C-terminal" evidence="2">
    <location>
        <begin position="277"/>
        <end position="345"/>
    </location>
</feature>
<gene>
    <name evidence="3" type="ORF">FHS13_003933</name>
</gene>
<comment type="caution">
    <text evidence="3">The sequence shown here is derived from an EMBL/GenBank/DDBJ whole genome shotgun (WGS) entry which is preliminary data.</text>
</comment>
<evidence type="ECO:0000313" key="3">
    <source>
        <dbReference type="EMBL" id="MBB6121948.1"/>
    </source>
</evidence>
<evidence type="ECO:0000256" key="1">
    <source>
        <dbReference type="SAM" id="MobiDB-lite"/>
    </source>
</evidence>
<dbReference type="GO" id="GO:0003677">
    <property type="term" value="F:DNA binding"/>
    <property type="evidence" value="ECO:0007669"/>
    <property type="project" value="InterPro"/>
</dbReference>
<dbReference type="Proteomes" id="UP000536604">
    <property type="component" value="Unassembled WGS sequence"/>
</dbReference>